<dbReference type="InterPro" id="IPR011495">
    <property type="entry name" value="Sig_transdc_His_kin_sub2_dim/P"/>
</dbReference>
<keyword evidence="8" id="KW-1133">Transmembrane helix</keyword>
<dbReference type="GO" id="GO:0005524">
    <property type="term" value="F:ATP binding"/>
    <property type="evidence" value="ECO:0007669"/>
    <property type="project" value="UniProtKB-KW"/>
</dbReference>
<evidence type="ECO:0000256" key="4">
    <source>
        <dbReference type="ARBA" id="ARBA00022679"/>
    </source>
</evidence>
<keyword evidence="11" id="KW-1185">Reference proteome</keyword>
<dbReference type="RefSeq" id="WP_160631910.1">
    <property type="nucleotide sequence ID" value="NZ_WWNE01000004.1"/>
</dbReference>
<evidence type="ECO:0000256" key="2">
    <source>
        <dbReference type="ARBA" id="ARBA00012438"/>
    </source>
</evidence>
<dbReference type="Gene3D" id="3.30.565.10">
    <property type="entry name" value="Histidine kinase-like ATPase, C-terminal domain"/>
    <property type="match status" value="1"/>
</dbReference>
<keyword evidence="8" id="KW-0472">Membrane</keyword>
<dbReference type="EC" id="2.7.13.3" evidence="2"/>
<keyword evidence="7" id="KW-0067">ATP-binding</keyword>
<keyword evidence="6" id="KW-0418">Kinase</keyword>
<gene>
    <name evidence="10" type="ORF">GQN54_03150</name>
</gene>
<reference evidence="10 11" key="1">
    <citation type="submission" date="2019-12" db="EMBL/GenBank/DDBJ databases">
        <authorList>
            <person name="Zhao J."/>
        </authorList>
    </citation>
    <scope>NUCLEOTIDE SEQUENCE [LARGE SCALE GENOMIC DNA]</scope>
    <source>
        <strain evidence="10 11">S-15</strain>
    </source>
</reference>
<dbReference type="PANTHER" id="PTHR41523:SF8">
    <property type="entry name" value="ETHYLENE RESPONSE SENSOR PROTEIN"/>
    <property type="match status" value="1"/>
</dbReference>
<protein>
    <recommendedName>
        <fullName evidence="2">histidine kinase</fullName>
        <ecNumber evidence="2">2.7.13.3</ecNumber>
    </recommendedName>
</protein>
<evidence type="ECO:0000256" key="1">
    <source>
        <dbReference type="ARBA" id="ARBA00000085"/>
    </source>
</evidence>
<dbReference type="Gene3D" id="3.30.450.20">
    <property type="entry name" value="PAS domain"/>
    <property type="match status" value="1"/>
</dbReference>
<dbReference type="Pfam" id="PF07568">
    <property type="entry name" value="HisKA_2"/>
    <property type="match status" value="1"/>
</dbReference>
<dbReference type="EMBL" id="WWNE01000004">
    <property type="protein sequence ID" value="NBG65097.1"/>
    <property type="molecule type" value="Genomic_DNA"/>
</dbReference>
<keyword evidence="5" id="KW-0547">Nucleotide-binding</keyword>
<keyword evidence="8" id="KW-0812">Transmembrane</keyword>
<dbReference type="InterPro" id="IPR011990">
    <property type="entry name" value="TPR-like_helical_dom_sf"/>
</dbReference>
<keyword evidence="4" id="KW-0808">Transferase</keyword>
<dbReference type="PANTHER" id="PTHR41523">
    <property type="entry name" value="TWO-COMPONENT SYSTEM SENSOR PROTEIN"/>
    <property type="match status" value="1"/>
</dbReference>
<evidence type="ECO:0000256" key="8">
    <source>
        <dbReference type="SAM" id="Phobius"/>
    </source>
</evidence>
<proteinExistence type="predicted"/>
<keyword evidence="3" id="KW-0597">Phosphoprotein</keyword>
<dbReference type="Proteomes" id="UP000470771">
    <property type="component" value="Unassembled WGS sequence"/>
</dbReference>
<sequence>MKFHEQFMSSTDSIKIEYLIELGKTTTNADESSEGYQLLKKAAHLSQEIKNQFLINKSNIQIIEFYRKIRDYSSALSLIKKMQQDVPKDPELLCRFYHRAAAVYCELYDAKNGAFPKRLDTSLAYSNLSLQISRKHNYLDHQYTSYLEISGLYNSKSKYNSPTKAQRYIDSALRTLSNKKDLNYYSLLKTKSHMFLNSKEFDSTILYAKKVLPYMDSLKYYRQVMETYWLLTNSYFELKDTLTALKYQIKESQADVMYREVQSKNKLEELTTLYKLEEKDKLLAKNQEELLRANDEKKFYSFIGVLLSIIILLIVTYSYITSRKNKQLAKLIKENEFLIGESNHRIKNNLQLIISLIGREIYKSDTAKSELQGISEKINSIAALHQQLYINESKKSISVKDYLKSIENNFKSGLIQEGVQLTLEVEDFEMPVDKSVYLGLLVTELIINSLKHGFKTTKAKIIKISTWKAADNVVHFNYQDNGSGLKEGESPSLVNLLLKQLKASITLNNTIGYSLNIKFNK</sequence>
<dbReference type="GO" id="GO:0004673">
    <property type="term" value="F:protein histidine kinase activity"/>
    <property type="evidence" value="ECO:0007669"/>
    <property type="project" value="UniProtKB-EC"/>
</dbReference>
<evidence type="ECO:0000256" key="7">
    <source>
        <dbReference type="ARBA" id="ARBA00022840"/>
    </source>
</evidence>
<feature type="domain" description="Signal transduction histidine kinase subgroup 2 dimerisation and phosphoacceptor" evidence="9">
    <location>
        <begin position="341"/>
        <end position="410"/>
    </location>
</feature>
<evidence type="ECO:0000313" key="11">
    <source>
        <dbReference type="Proteomes" id="UP000470771"/>
    </source>
</evidence>
<evidence type="ECO:0000256" key="6">
    <source>
        <dbReference type="ARBA" id="ARBA00022777"/>
    </source>
</evidence>
<dbReference type="AlphaFoldDB" id="A0A6N9NIS5"/>
<feature type="transmembrane region" description="Helical" evidence="8">
    <location>
        <begin position="299"/>
        <end position="320"/>
    </location>
</feature>
<comment type="caution">
    <text evidence="10">The sequence shown here is derived from an EMBL/GenBank/DDBJ whole genome shotgun (WGS) entry which is preliminary data.</text>
</comment>
<evidence type="ECO:0000256" key="5">
    <source>
        <dbReference type="ARBA" id="ARBA00022741"/>
    </source>
</evidence>
<evidence type="ECO:0000313" key="10">
    <source>
        <dbReference type="EMBL" id="NBG65097.1"/>
    </source>
</evidence>
<evidence type="ECO:0000256" key="3">
    <source>
        <dbReference type="ARBA" id="ARBA00022553"/>
    </source>
</evidence>
<evidence type="ECO:0000259" key="9">
    <source>
        <dbReference type="Pfam" id="PF07568"/>
    </source>
</evidence>
<comment type="catalytic activity">
    <reaction evidence="1">
        <text>ATP + protein L-histidine = ADP + protein N-phospho-L-histidine.</text>
        <dbReference type="EC" id="2.7.13.3"/>
    </reaction>
</comment>
<dbReference type="InterPro" id="IPR036890">
    <property type="entry name" value="HATPase_C_sf"/>
</dbReference>
<name>A0A6N9NIS5_9FLAO</name>
<dbReference type="SUPFAM" id="SSF55874">
    <property type="entry name" value="ATPase domain of HSP90 chaperone/DNA topoisomerase II/histidine kinase"/>
    <property type="match status" value="1"/>
</dbReference>
<dbReference type="Gene3D" id="1.25.40.10">
    <property type="entry name" value="Tetratricopeptide repeat domain"/>
    <property type="match status" value="1"/>
</dbReference>
<organism evidence="10 11">
    <name type="scientific">Acidiluteibacter ferrifornacis</name>
    <dbReference type="NCBI Taxonomy" id="2692424"/>
    <lineage>
        <taxon>Bacteria</taxon>
        <taxon>Pseudomonadati</taxon>
        <taxon>Bacteroidota</taxon>
        <taxon>Flavobacteriia</taxon>
        <taxon>Flavobacteriales</taxon>
        <taxon>Cryomorphaceae</taxon>
        <taxon>Acidiluteibacter</taxon>
    </lineage>
</organism>
<accession>A0A6N9NIS5</accession>